<name>A0ABS6W505_9FLAO</name>
<evidence type="ECO:0000256" key="1">
    <source>
        <dbReference type="SAM" id="Coils"/>
    </source>
</evidence>
<dbReference type="Pfam" id="PF02518">
    <property type="entry name" value="HATPase_c"/>
    <property type="match status" value="1"/>
</dbReference>
<sequence length="866" mass="100757">MTNPNELHFKTNVQLKSIIGKDLINDDNIAILELVKNSFDADAKRVNVTYLNLKNNDDEITPSFSNKTSRLIIQDDGLGMDLEDIQDKWLNIAYSEKKSNKKQHNRRMAGAKGVGRFSCDRLGEYLNLYAKTKDDNKYLKLSIDWKLFEIEDEKKEIQSIPLKFQYLSKNDIENIGFKAFDNGVLLEVIKLRSSWAYPIKDKSGNTIKWDTEKFVDLKKYLEKLINPNQAFQNDDFGIYISTPEFIKENDLRNEYEKFIGKVENRIFDKLDFKSTSIETRTQDGGEIIYTELKDKGDTIFWLKEKNPYYPSIKNVKISIYYLNPYAKAFFTKQTGIQSVNYGSIFLFINGFRISPYGDVGNDWLGLDQRKAQKTRSFLGLRDIIGQIEILDELNDFQIISSREGIVRNDNYKDLTNSERNDSFYYKAHRRLERYVVEGLNWDSSIYDNKDPQFKEIEQKIISGKAKENELIFREDDQTKQRRTYGAIHSIISARVNDVIELYINENLITQKIEEERQKSEREFQQLIEDFDNKKIDSETLGRILQRKAEQNAELEKQLKEFAKYSTNEATTKAILELQNYKKTVEEQTMLIAKLQYELDDLKNQKQSAEKTAKEYKDKAEKAEVDLSIEKEKNLYLLATRRTLSPDADGLIHTIKINNIEIRDGIDNIIDDLTEDDFNINNLIERLGFLKLNAERSLKMAEFVTRSDLKEDIEKKDVDLVSYIQEYISLYGETFSDKMLFEFKVNNSYLNKNISVLNLSIILDNLISNSIKWGAENILIEFNNKSDKQLEMIFSDDGDGLSNKFLDKHKRIFELSVRDIPSNGMNGSGIGLFYTKNLLNDMNSEIDFIGNNLKLSGASFKLIFNTI</sequence>
<keyword evidence="3" id="KW-0067">ATP-binding</keyword>
<dbReference type="Pfam" id="PF13589">
    <property type="entry name" value="HATPase_c_3"/>
    <property type="match status" value="1"/>
</dbReference>
<keyword evidence="3" id="KW-0547">Nucleotide-binding</keyword>
<feature type="coiled-coil region" evidence="1">
    <location>
        <begin position="509"/>
        <end position="632"/>
    </location>
</feature>
<evidence type="ECO:0000313" key="3">
    <source>
        <dbReference type="EMBL" id="MBW2962941.1"/>
    </source>
</evidence>
<feature type="domain" description="Histidine kinase/HSP90-like ATPase" evidence="2">
    <location>
        <begin position="758"/>
        <end position="847"/>
    </location>
</feature>
<keyword evidence="4" id="KW-1185">Reference proteome</keyword>
<evidence type="ECO:0000313" key="4">
    <source>
        <dbReference type="Proteomes" id="UP000719267"/>
    </source>
</evidence>
<accession>A0ABS6W505</accession>
<dbReference type="RefSeq" id="WP_219041225.1">
    <property type="nucleotide sequence ID" value="NZ_JAHWDF010000022.1"/>
</dbReference>
<proteinExistence type="predicted"/>
<keyword evidence="1" id="KW-0175">Coiled coil</keyword>
<dbReference type="Proteomes" id="UP000719267">
    <property type="component" value="Unassembled WGS sequence"/>
</dbReference>
<comment type="caution">
    <text evidence="3">The sequence shown here is derived from an EMBL/GenBank/DDBJ whole genome shotgun (WGS) entry which is preliminary data.</text>
</comment>
<dbReference type="InterPro" id="IPR003594">
    <property type="entry name" value="HATPase_dom"/>
</dbReference>
<gene>
    <name evidence="3" type="ORF">KW502_14215</name>
</gene>
<reference evidence="3 4" key="1">
    <citation type="submission" date="2021-07" db="EMBL/GenBank/DDBJ databases">
        <title>Mesonia aestuariivivens sp. nov., isolated from a tidal flat.</title>
        <authorList>
            <person name="Kim Y.-O."/>
            <person name="Yoon J.-H."/>
        </authorList>
    </citation>
    <scope>NUCLEOTIDE SEQUENCE [LARGE SCALE GENOMIC DNA]</scope>
    <source>
        <strain evidence="3 4">JHPTF-M18</strain>
    </source>
</reference>
<dbReference type="GO" id="GO:0005524">
    <property type="term" value="F:ATP binding"/>
    <property type="evidence" value="ECO:0007669"/>
    <property type="project" value="UniProtKB-KW"/>
</dbReference>
<protein>
    <submittedName>
        <fullName evidence="3">ATP-binding protein</fullName>
    </submittedName>
</protein>
<dbReference type="EMBL" id="JAHWDF010000022">
    <property type="protein sequence ID" value="MBW2962941.1"/>
    <property type="molecule type" value="Genomic_DNA"/>
</dbReference>
<evidence type="ECO:0000259" key="2">
    <source>
        <dbReference type="Pfam" id="PF02518"/>
    </source>
</evidence>
<organism evidence="3 4">
    <name type="scientific">Mesonia aestuariivivens</name>
    <dbReference type="NCBI Taxonomy" id="2796128"/>
    <lineage>
        <taxon>Bacteria</taxon>
        <taxon>Pseudomonadati</taxon>
        <taxon>Bacteroidota</taxon>
        <taxon>Flavobacteriia</taxon>
        <taxon>Flavobacteriales</taxon>
        <taxon>Flavobacteriaceae</taxon>
        <taxon>Mesonia</taxon>
    </lineage>
</organism>